<reference evidence="2" key="2">
    <citation type="submission" date="2020-05" db="UniProtKB">
        <authorList>
            <consortium name="EnsemblMetazoa"/>
        </authorList>
    </citation>
    <scope>IDENTIFICATION</scope>
    <source>
        <strain evidence="2">IAEA</strain>
    </source>
</reference>
<dbReference type="VEuPathDB" id="VectorBase:GPPI020078"/>
<name>A0A1B0B616_9MUSC</name>
<proteinExistence type="predicted"/>
<protein>
    <submittedName>
        <fullName evidence="2">Uncharacterized protein</fullName>
    </submittedName>
</protein>
<reference evidence="3" key="1">
    <citation type="submission" date="2015-01" db="EMBL/GenBank/DDBJ databases">
        <authorList>
            <person name="Aksoy S."/>
            <person name="Warren W."/>
            <person name="Wilson R.K."/>
        </authorList>
    </citation>
    <scope>NUCLEOTIDE SEQUENCE [LARGE SCALE GENOMIC DNA]</scope>
    <source>
        <strain evidence="3">IAEA</strain>
    </source>
</reference>
<dbReference type="Proteomes" id="UP000092460">
    <property type="component" value="Unassembled WGS sequence"/>
</dbReference>
<dbReference type="EnsemblMetazoa" id="GPPI020078-RA">
    <property type="protein sequence ID" value="GPPI020078-PA"/>
    <property type="gene ID" value="GPPI020078"/>
</dbReference>
<sequence>VLVVIVTVVAALLTRGGLTTTAGIVELFVVTSFILPTLLVVTESVASSPFSRGFSTFSSTSLETSSWDFCTCSSSSILKSTDLQEPLILSTTGSDLTGLSSLPSLVLRVVVALLSAAATSSTAKCFDVFSENLPTASSRRQATVDGDVDGNNDDVNVVVVVVVLLIAVVFVVAVVIVVVVVMI</sequence>
<evidence type="ECO:0000256" key="1">
    <source>
        <dbReference type="SAM" id="Phobius"/>
    </source>
</evidence>
<feature type="transmembrane region" description="Helical" evidence="1">
    <location>
        <begin position="27"/>
        <end position="46"/>
    </location>
</feature>
<keyword evidence="1" id="KW-1133">Transmembrane helix</keyword>
<evidence type="ECO:0000313" key="2">
    <source>
        <dbReference type="EnsemblMetazoa" id="GPPI020078-PA"/>
    </source>
</evidence>
<keyword evidence="3" id="KW-1185">Reference proteome</keyword>
<keyword evidence="1" id="KW-0472">Membrane</keyword>
<dbReference type="AlphaFoldDB" id="A0A1B0B616"/>
<feature type="transmembrane region" description="Helical" evidence="1">
    <location>
        <begin position="157"/>
        <end position="182"/>
    </location>
</feature>
<evidence type="ECO:0000313" key="3">
    <source>
        <dbReference type="Proteomes" id="UP000092460"/>
    </source>
</evidence>
<dbReference type="EMBL" id="JXJN01008942">
    <property type="status" value="NOT_ANNOTATED_CDS"/>
    <property type="molecule type" value="Genomic_DNA"/>
</dbReference>
<organism evidence="2 3">
    <name type="scientific">Glossina palpalis gambiensis</name>
    <dbReference type="NCBI Taxonomy" id="67801"/>
    <lineage>
        <taxon>Eukaryota</taxon>
        <taxon>Metazoa</taxon>
        <taxon>Ecdysozoa</taxon>
        <taxon>Arthropoda</taxon>
        <taxon>Hexapoda</taxon>
        <taxon>Insecta</taxon>
        <taxon>Pterygota</taxon>
        <taxon>Neoptera</taxon>
        <taxon>Endopterygota</taxon>
        <taxon>Diptera</taxon>
        <taxon>Brachycera</taxon>
        <taxon>Muscomorpha</taxon>
        <taxon>Hippoboscoidea</taxon>
        <taxon>Glossinidae</taxon>
        <taxon>Glossina</taxon>
    </lineage>
</organism>
<accession>A0A1B0B616</accession>
<keyword evidence="1" id="KW-0812">Transmembrane</keyword>